<evidence type="ECO:0000313" key="2">
    <source>
        <dbReference type="Proteomes" id="UP000028999"/>
    </source>
</evidence>
<evidence type="ECO:0000313" key="1">
    <source>
        <dbReference type="EMBL" id="CDY36355.1"/>
    </source>
</evidence>
<dbReference type="Proteomes" id="UP000028999">
    <property type="component" value="Unassembled WGS sequence"/>
</dbReference>
<dbReference type="Gramene" id="CDY36355">
    <property type="protein sequence ID" value="CDY36355"/>
    <property type="gene ID" value="GSBRNA2T00060383001"/>
</dbReference>
<protein>
    <submittedName>
        <fullName evidence="1">BnaC04g32630D protein</fullName>
    </submittedName>
</protein>
<proteinExistence type="predicted"/>
<reference evidence="1 2" key="1">
    <citation type="journal article" date="2014" name="Science">
        <title>Plant genetics. Early allopolyploid evolution in the post-Neolithic Brassica napus oilseed genome.</title>
        <authorList>
            <person name="Chalhoub B."/>
            <person name="Denoeud F."/>
            <person name="Liu S."/>
            <person name="Parkin I.A."/>
            <person name="Tang H."/>
            <person name="Wang X."/>
            <person name="Chiquet J."/>
            <person name="Belcram H."/>
            <person name="Tong C."/>
            <person name="Samans B."/>
            <person name="Correa M."/>
            <person name="Da Silva C."/>
            <person name="Just J."/>
            <person name="Falentin C."/>
            <person name="Koh C.S."/>
            <person name="Le Clainche I."/>
            <person name="Bernard M."/>
            <person name="Bento P."/>
            <person name="Noel B."/>
            <person name="Labadie K."/>
            <person name="Alberti A."/>
            <person name="Charles M."/>
            <person name="Arnaud D."/>
            <person name="Guo H."/>
            <person name="Daviaud C."/>
            <person name="Alamery S."/>
            <person name="Jabbari K."/>
            <person name="Zhao M."/>
            <person name="Edger P.P."/>
            <person name="Chelaifa H."/>
            <person name="Tack D."/>
            <person name="Lassalle G."/>
            <person name="Mestiri I."/>
            <person name="Schnel N."/>
            <person name="Le Paslier M.C."/>
            <person name="Fan G."/>
            <person name="Renault V."/>
            <person name="Bayer P.E."/>
            <person name="Golicz A.A."/>
            <person name="Manoli S."/>
            <person name="Lee T.H."/>
            <person name="Thi V.H."/>
            <person name="Chalabi S."/>
            <person name="Hu Q."/>
            <person name="Fan C."/>
            <person name="Tollenaere R."/>
            <person name="Lu Y."/>
            <person name="Battail C."/>
            <person name="Shen J."/>
            <person name="Sidebottom C.H."/>
            <person name="Wang X."/>
            <person name="Canaguier A."/>
            <person name="Chauveau A."/>
            <person name="Berard A."/>
            <person name="Deniot G."/>
            <person name="Guan M."/>
            <person name="Liu Z."/>
            <person name="Sun F."/>
            <person name="Lim Y.P."/>
            <person name="Lyons E."/>
            <person name="Town C.D."/>
            <person name="Bancroft I."/>
            <person name="Wang X."/>
            <person name="Meng J."/>
            <person name="Ma J."/>
            <person name="Pires J.C."/>
            <person name="King G.J."/>
            <person name="Brunel D."/>
            <person name="Delourme R."/>
            <person name="Renard M."/>
            <person name="Aury J.M."/>
            <person name="Adams K.L."/>
            <person name="Batley J."/>
            <person name="Snowdon R.J."/>
            <person name="Tost J."/>
            <person name="Edwards D."/>
            <person name="Zhou Y."/>
            <person name="Hua W."/>
            <person name="Sharpe A.G."/>
            <person name="Paterson A.H."/>
            <person name="Guan C."/>
            <person name="Wincker P."/>
        </authorList>
    </citation>
    <scope>NUCLEOTIDE SEQUENCE [LARGE SCALE GENOMIC DNA]</scope>
    <source>
        <strain evidence="2">cv. Darmor-bzh</strain>
    </source>
</reference>
<accession>A0A078HDA1</accession>
<dbReference type="AlphaFoldDB" id="A0A078HDA1"/>
<dbReference type="PaxDb" id="3708-A0A078HDA1"/>
<name>A0A078HDA1_BRANA</name>
<keyword evidence="2" id="KW-1185">Reference proteome</keyword>
<dbReference type="EMBL" id="LK032374">
    <property type="protein sequence ID" value="CDY36355.1"/>
    <property type="molecule type" value="Genomic_DNA"/>
</dbReference>
<dbReference type="SMR" id="A0A078HDA1"/>
<dbReference type="OMA" id="HSGANQC"/>
<organism evidence="1 2">
    <name type="scientific">Brassica napus</name>
    <name type="common">Rape</name>
    <dbReference type="NCBI Taxonomy" id="3708"/>
    <lineage>
        <taxon>Eukaryota</taxon>
        <taxon>Viridiplantae</taxon>
        <taxon>Streptophyta</taxon>
        <taxon>Embryophyta</taxon>
        <taxon>Tracheophyta</taxon>
        <taxon>Spermatophyta</taxon>
        <taxon>Magnoliopsida</taxon>
        <taxon>eudicotyledons</taxon>
        <taxon>Gunneridae</taxon>
        <taxon>Pentapetalae</taxon>
        <taxon>rosids</taxon>
        <taxon>malvids</taxon>
        <taxon>Brassicales</taxon>
        <taxon>Brassicaceae</taxon>
        <taxon>Brassiceae</taxon>
        <taxon>Brassica</taxon>
    </lineage>
</organism>
<gene>
    <name evidence="1" type="primary">BnaC04g32630D</name>
    <name evidence="1" type="ORF">GSBRNA2T00060383001</name>
</gene>
<sequence length="96" mass="10824">MLWAVESLCNMKQRNVQTETLLHPDRFPEVQHIVESINNLLPQLASWSLYHVSASKNKVAVAIANSVISELRTQSYVARGGLLWLRDLILQEALVG</sequence>